<dbReference type="eggNOG" id="ENOG5031JXK">
    <property type="taxonomic scope" value="Bacteria"/>
</dbReference>
<feature type="chain" id="PRO_5004081252" description="Outer membrane protein beta-barrel domain-containing protein" evidence="1">
    <location>
        <begin position="21"/>
        <end position="180"/>
    </location>
</feature>
<evidence type="ECO:0008006" key="4">
    <source>
        <dbReference type="Google" id="ProtNLM"/>
    </source>
</evidence>
<evidence type="ECO:0000313" key="2">
    <source>
        <dbReference type="EMBL" id="EMQ93936.1"/>
    </source>
</evidence>
<sequence length="180" mass="18918">MKKILLIAAVAVFGLSKVNAQESGSNGGQTDKGSILVEANTGFGGAHSSNTGFALTSIDGDTGWNVGVEGGYFIIDNLAIKAGLGYGDYSSEDNIDGMFSYKIGAKYYIIGMIPVQVDLNGASGNSFSPMYVGGQAGYAWFLNEHVSVEPGLRYDFGMNEDAGDGDFNPLSVRIGFALHF</sequence>
<comment type="caution">
    <text evidence="2">The sequence shown here is derived from an EMBL/GenBank/DDBJ whole genome shotgun (WGS) entry which is preliminary data.</text>
</comment>
<keyword evidence="3" id="KW-1185">Reference proteome</keyword>
<proteinExistence type="predicted"/>
<dbReference type="SUPFAM" id="SSF56925">
    <property type="entry name" value="OMPA-like"/>
    <property type="match status" value="1"/>
</dbReference>
<evidence type="ECO:0000313" key="3">
    <source>
        <dbReference type="Proteomes" id="UP000012024"/>
    </source>
</evidence>
<keyword evidence="1" id="KW-0732">Signal</keyword>
<dbReference type="PATRIC" id="fig|1137281.3.peg.2703"/>
<feature type="signal peptide" evidence="1">
    <location>
        <begin position="1"/>
        <end position="20"/>
    </location>
</feature>
<dbReference type="Proteomes" id="UP000012024">
    <property type="component" value="Unassembled WGS sequence"/>
</dbReference>
<dbReference type="InterPro" id="IPR011250">
    <property type="entry name" value="OMP/PagP_B-barrel"/>
</dbReference>
<dbReference type="Gene3D" id="2.40.160.20">
    <property type="match status" value="1"/>
</dbReference>
<dbReference type="GeneID" id="98642518"/>
<dbReference type="OrthoDB" id="945117at2"/>
<protein>
    <recommendedName>
        <fullName evidence="4">Outer membrane protein beta-barrel domain-containing protein</fullName>
    </recommendedName>
</protein>
<gene>
    <name evidence="2" type="ORF">D778_01346</name>
</gene>
<organism evidence="2 3">
    <name type="scientific">Xanthomarina gelatinilytica</name>
    <dbReference type="NCBI Taxonomy" id="1137281"/>
    <lineage>
        <taxon>Bacteria</taxon>
        <taxon>Pseudomonadati</taxon>
        <taxon>Bacteroidota</taxon>
        <taxon>Flavobacteriia</taxon>
        <taxon>Flavobacteriales</taxon>
        <taxon>Flavobacteriaceae</taxon>
        <taxon>Xanthomarina</taxon>
    </lineage>
</organism>
<dbReference type="EMBL" id="ANLA01000024">
    <property type="protein sequence ID" value="EMQ93936.1"/>
    <property type="molecule type" value="Genomic_DNA"/>
</dbReference>
<accession>M7MFT1</accession>
<dbReference type="AlphaFoldDB" id="M7MFT1"/>
<name>M7MFT1_9FLAO</name>
<reference evidence="2 3" key="1">
    <citation type="submission" date="2012-12" db="EMBL/GenBank/DDBJ databases">
        <title>Genome assembly of Formosa sp. AK20.</title>
        <authorList>
            <person name="Kumar R."/>
            <person name="Khatri I."/>
            <person name="Vaidya B."/>
            <person name="Subramanian S."/>
            <person name="Pinnaka A."/>
        </authorList>
    </citation>
    <scope>NUCLEOTIDE SEQUENCE [LARGE SCALE GENOMIC DNA]</scope>
    <source>
        <strain evidence="2 3">AK20</strain>
    </source>
</reference>
<dbReference type="RefSeq" id="WP_007651600.1">
    <property type="nucleotide sequence ID" value="NZ_ANLA01000024.1"/>
</dbReference>
<evidence type="ECO:0000256" key="1">
    <source>
        <dbReference type="SAM" id="SignalP"/>
    </source>
</evidence>